<feature type="transmembrane region" description="Helical" evidence="6">
    <location>
        <begin position="77"/>
        <end position="101"/>
    </location>
</feature>
<dbReference type="EMBL" id="AP026798">
    <property type="protein sequence ID" value="BDR53030.1"/>
    <property type="molecule type" value="Genomic_DNA"/>
</dbReference>
<dbReference type="InterPro" id="IPR020846">
    <property type="entry name" value="MFS_dom"/>
</dbReference>
<sequence length="235" mass="25450">MLCIPERETRAEQRPITVGKPAFSHYWQDLRDGLRFVLRQPLLRSIVVIVLILNALDAARFSVLLPLYSLEFLGGSAAAGLITGALATGALAGSFIFSAWGHRLPRRALFVICFALTGGPLSLGFYCQAPEWALVALSAATGIFTGMLNPLIGTLRLEQTEPDMLARVQSFMIAISWAGIPIGSLLSGFAAERLSLPLLYGIIGVIYVLTACLPIVDTAWNEPELRTYKTSTPTT</sequence>
<organism evidence="8 9">
    <name type="scientific">Bombiscardovia nodaiensis</name>
    <dbReference type="NCBI Taxonomy" id="2932181"/>
    <lineage>
        <taxon>Bacteria</taxon>
        <taxon>Bacillati</taxon>
        <taxon>Actinomycetota</taxon>
        <taxon>Actinomycetes</taxon>
        <taxon>Bifidobacteriales</taxon>
        <taxon>Bifidobacteriaceae</taxon>
        <taxon>Bombiscardovia</taxon>
    </lineage>
</organism>
<reference evidence="8 9" key="1">
    <citation type="journal article" date="2023" name="Microbiol. Spectr.">
        <title>Symbiosis of Carpenter Bees with Uncharacterized Lactic Acid Bacteria Showing NAD Auxotrophy.</title>
        <authorList>
            <person name="Kawasaki S."/>
            <person name="Ozawa K."/>
            <person name="Mori T."/>
            <person name="Yamamoto A."/>
            <person name="Ito M."/>
            <person name="Ohkuma M."/>
            <person name="Sakamoto M."/>
            <person name="Matsutani M."/>
        </authorList>
    </citation>
    <scope>NUCLEOTIDE SEQUENCE [LARGE SCALE GENOMIC DNA]</scope>
    <source>
        <strain evidence="8 9">Kim37-2</strain>
    </source>
</reference>
<comment type="subcellular location">
    <subcellularLocation>
        <location evidence="1">Cell membrane</location>
        <topology evidence="1">Multi-pass membrane protein</topology>
    </subcellularLocation>
</comment>
<keyword evidence="3 6" id="KW-0812">Transmembrane</keyword>
<evidence type="ECO:0000256" key="1">
    <source>
        <dbReference type="ARBA" id="ARBA00004651"/>
    </source>
</evidence>
<evidence type="ECO:0000256" key="2">
    <source>
        <dbReference type="ARBA" id="ARBA00022475"/>
    </source>
</evidence>
<keyword evidence="9" id="KW-1185">Reference proteome</keyword>
<protein>
    <recommendedName>
        <fullName evidence="7">Major facilitator superfamily (MFS) profile domain-containing protein</fullName>
    </recommendedName>
</protein>
<dbReference type="SUPFAM" id="SSF103473">
    <property type="entry name" value="MFS general substrate transporter"/>
    <property type="match status" value="1"/>
</dbReference>
<gene>
    <name evidence="8" type="ORF">KIM372_09370</name>
</gene>
<feature type="transmembrane region" description="Helical" evidence="6">
    <location>
        <begin position="198"/>
        <end position="216"/>
    </location>
</feature>
<dbReference type="PANTHER" id="PTHR23513:SF6">
    <property type="entry name" value="MAJOR FACILITATOR SUPERFAMILY ASSOCIATED DOMAIN-CONTAINING PROTEIN"/>
    <property type="match status" value="1"/>
</dbReference>
<dbReference type="Gene3D" id="1.20.1250.20">
    <property type="entry name" value="MFS general substrate transporter like domains"/>
    <property type="match status" value="1"/>
</dbReference>
<evidence type="ECO:0000256" key="5">
    <source>
        <dbReference type="ARBA" id="ARBA00023136"/>
    </source>
</evidence>
<evidence type="ECO:0000259" key="7">
    <source>
        <dbReference type="PROSITE" id="PS50850"/>
    </source>
</evidence>
<dbReference type="Pfam" id="PF07690">
    <property type="entry name" value="MFS_1"/>
    <property type="match status" value="1"/>
</dbReference>
<accession>A0ABN6SDX8</accession>
<dbReference type="InterPro" id="IPR011701">
    <property type="entry name" value="MFS"/>
</dbReference>
<keyword evidence="4 6" id="KW-1133">Transmembrane helix</keyword>
<evidence type="ECO:0000313" key="9">
    <source>
        <dbReference type="Proteomes" id="UP001321766"/>
    </source>
</evidence>
<dbReference type="Proteomes" id="UP001321766">
    <property type="component" value="Chromosome"/>
</dbReference>
<dbReference type="PANTHER" id="PTHR23513">
    <property type="entry name" value="INTEGRAL MEMBRANE EFFLUX PROTEIN-RELATED"/>
    <property type="match status" value="1"/>
</dbReference>
<name>A0ABN6SDX8_9BIFI</name>
<evidence type="ECO:0000256" key="6">
    <source>
        <dbReference type="SAM" id="Phobius"/>
    </source>
</evidence>
<evidence type="ECO:0000256" key="3">
    <source>
        <dbReference type="ARBA" id="ARBA00022692"/>
    </source>
</evidence>
<keyword evidence="2" id="KW-1003">Cell membrane</keyword>
<evidence type="ECO:0000313" key="8">
    <source>
        <dbReference type="EMBL" id="BDR53030.1"/>
    </source>
</evidence>
<feature type="transmembrane region" description="Helical" evidence="6">
    <location>
        <begin position="164"/>
        <end position="186"/>
    </location>
</feature>
<dbReference type="PROSITE" id="PS50850">
    <property type="entry name" value="MFS"/>
    <property type="match status" value="1"/>
</dbReference>
<feature type="transmembrane region" description="Helical" evidence="6">
    <location>
        <begin position="42"/>
        <end position="65"/>
    </location>
</feature>
<feature type="transmembrane region" description="Helical" evidence="6">
    <location>
        <begin position="108"/>
        <end position="126"/>
    </location>
</feature>
<dbReference type="InterPro" id="IPR036259">
    <property type="entry name" value="MFS_trans_sf"/>
</dbReference>
<feature type="transmembrane region" description="Helical" evidence="6">
    <location>
        <begin position="132"/>
        <end position="152"/>
    </location>
</feature>
<proteinExistence type="predicted"/>
<feature type="domain" description="Major facilitator superfamily (MFS) profile" evidence="7">
    <location>
        <begin position="43"/>
        <end position="235"/>
    </location>
</feature>
<evidence type="ECO:0000256" key="4">
    <source>
        <dbReference type="ARBA" id="ARBA00022989"/>
    </source>
</evidence>
<keyword evidence="5 6" id="KW-0472">Membrane</keyword>